<dbReference type="PANTHER" id="PTHR30146:SF109">
    <property type="entry name" value="HTH-TYPE TRANSCRIPTIONAL REGULATOR GALS"/>
    <property type="match status" value="1"/>
</dbReference>
<dbReference type="SUPFAM" id="SSF53822">
    <property type="entry name" value="Periplasmic binding protein-like I"/>
    <property type="match status" value="1"/>
</dbReference>
<dbReference type="PANTHER" id="PTHR30146">
    <property type="entry name" value="LACI-RELATED TRANSCRIPTIONAL REPRESSOR"/>
    <property type="match status" value="1"/>
</dbReference>
<gene>
    <name evidence="5" type="ORF">MOX91_05480</name>
</gene>
<feature type="domain" description="HTH lacI-type" evidence="4">
    <location>
        <begin position="3"/>
        <end position="60"/>
    </location>
</feature>
<keyword evidence="6" id="KW-1185">Reference proteome</keyword>
<dbReference type="Gene3D" id="1.10.260.40">
    <property type="entry name" value="lambda repressor-like DNA-binding domains"/>
    <property type="match status" value="1"/>
</dbReference>
<dbReference type="Pfam" id="PF13377">
    <property type="entry name" value="Peripla_BP_3"/>
    <property type="match status" value="1"/>
</dbReference>
<dbReference type="Pfam" id="PF00356">
    <property type="entry name" value="LacI"/>
    <property type="match status" value="1"/>
</dbReference>
<reference evidence="5 6" key="1">
    <citation type="submission" date="2022-03" db="EMBL/GenBank/DDBJ databases">
        <title>Novel taxa within the pig intestine.</title>
        <authorList>
            <person name="Wylensek D."/>
            <person name="Bishof K."/>
            <person name="Afrizal A."/>
            <person name="Clavel T."/>
        </authorList>
    </citation>
    <scope>NUCLEOTIDE SEQUENCE [LARGE SCALE GENOMIC DNA]</scope>
    <source>
        <strain evidence="5 6">CLA-KB-P66</strain>
    </source>
</reference>
<dbReference type="PROSITE" id="PS50932">
    <property type="entry name" value="HTH_LACI_2"/>
    <property type="match status" value="1"/>
</dbReference>
<dbReference type="InterPro" id="IPR010982">
    <property type="entry name" value="Lambda_DNA-bd_dom_sf"/>
</dbReference>
<evidence type="ECO:0000256" key="3">
    <source>
        <dbReference type="ARBA" id="ARBA00023163"/>
    </source>
</evidence>
<dbReference type="RefSeq" id="WP_370397076.1">
    <property type="nucleotide sequence ID" value="NZ_JALBUT010000005.1"/>
</dbReference>
<evidence type="ECO:0000256" key="2">
    <source>
        <dbReference type="ARBA" id="ARBA00023125"/>
    </source>
</evidence>
<comment type="caution">
    <text evidence="5">The sequence shown here is derived from an EMBL/GenBank/DDBJ whole genome shotgun (WGS) entry which is preliminary data.</text>
</comment>
<dbReference type="EMBL" id="JALBUT010000005">
    <property type="protein sequence ID" value="MDX8415630.1"/>
    <property type="molecule type" value="Genomic_DNA"/>
</dbReference>
<keyword evidence="2" id="KW-0238">DNA-binding</keyword>
<evidence type="ECO:0000259" key="4">
    <source>
        <dbReference type="PROSITE" id="PS50932"/>
    </source>
</evidence>
<name>A0ABU4WJ56_9BACT</name>
<evidence type="ECO:0000313" key="5">
    <source>
        <dbReference type="EMBL" id="MDX8415630.1"/>
    </source>
</evidence>
<dbReference type="SUPFAM" id="SSF47413">
    <property type="entry name" value="lambda repressor-like DNA-binding domains"/>
    <property type="match status" value="1"/>
</dbReference>
<keyword evidence="1" id="KW-0805">Transcription regulation</keyword>
<dbReference type="CDD" id="cd06267">
    <property type="entry name" value="PBP1_LacI_sugar_binding-like"/>
    <property type="match status" value="1"/>
</dbReference>
<dbReference type="SMART" id="SM00354">
    <property type="entry name" value="HTH_LACI"/>
    <property type="match status" value="1"/>
</dbReference>
<sequence>MKVTQKDIAKKLGVSTSLVSRVLSGRAEEIGIRSEIIKEVESLAKKMNYVPSLAALSLKGKKSATIGVVVYDFYDPFFTKVIGELQKVANDENFSILLVGLTNRSVSEQSLRPLYKHNVDGIIIVGSYGNMSWLSDFKEIPIARIGHGEDGELKLSASVDENLAMNSIRSHLLEQKVSKVVFARRNTSIHSRRETAFLNSFTGERFAQAYSLNSLCENDMDSGVDLAEIILKKGDLPDAVVCASDVIAMSIIKRFAQAGIRVPHDILITGFDDISTSACFMPSITSYRQSVDIAVRKAFYAVAKGQGNGHFDCEGELVIRTSSVRS</sequence>
<dbReference type="InterPro" id="IPR000843">
    <property type="entry name" value="HTH_LacI"/>
</dbReference>
<evidence type="ECO:0000256" key="1">
    <source>
        <dbReference type="ARBA" id="ARBA00023015"/>
    </source>
</evidence>
<accession>A0ABU4WJ56</accession>
<dbReference type="InterPro" id="IPR028082">
    <property type="entry name" value="Peripla_BP_I"/>
</dbReference>
<protein>
    <submittedName>
        <fullName evidence="5">LacI family transcriptional regulator</fullName>
    </submittedName>
</protein>
<evidence type="ECO:0000313" key="6">
    <source>
        <dbReference type="Proteomes" id="UP001275932"/>
    </source>
</evidence>
<dbReference type="Gene3D" id="3.40.50.2300">
    <property type="match status" value="2"/>
</dbReference>
<dbReference type="InterPro" id="IPR046335">
    <property type="entry name" value="LacI/GalR-like_sensor"/>
</dbReference>
<organism evidence="5 6">
    <name type="scientific">Intestinicryptomonas porci</name>
    <dbReference type="NCBI Taxonomy" id="2926320"/>
    <lineage>
        <taxon>Bacteria</taxon>
        <taxon>Pseudomonadati</taxon>
        <taxon>Verrucomicrobiota</taxon>
        <taxon>Opitutia</taxon>
        <taxon>Opitutales</taxon>
        <taxon>Intestinicryptomonaceae</taxon>
        <taxon>Intestinicryptomonas</taxon>
    </lineage>
</organism>
<keyword evidence="3" id="KW-0804">Transcription</keyword>
<dbReference type="Proteomes" id="UP001275932">
    <property type="component" value="Unassembled WGS sequence"/>
</dbReference>
<dbReference type="CDD" id="cd01392">
    <property type="entry name" value="HTH_LacI"/>
    <property type="match status" value="1"/>
</dbReference>
<proteinExistence type="predicted"/>